<feature type="active site" description="Proton acceptor" evidence="4">
    <location>
        <position position="17"/>
    </location>
</feature>
<dbReference type="GO" id="GO:0004553">
    <property type="term" value="F:hydrolase activity, hydrolyzing O-glycosyl compounds"/>
    <property type="evidence" value="ECO:0007669"/>
    <property type="project" value="InterPro"/>
</dbReference>
<dbReference type="CDD" id="cd09000">
    <property type="entry name" value="GH43_SXA-like"/>
    <property type="match status" value="1"/>
</dbReference>
<comment type="similarity">
    <text evidence="1 6">Belongs to the glycosyl hydrolase 43 family.</text>
</comment>
<evidence type="ECO:0000256" key="3">
    <source>
        <dbReference type="ARBA" id="ARBA00023295"/>
    </source>
</evidence>
<dbReference type="InterPro" id="IPR006710">
    <property type="entry name" value="Glyco_hydro_43"/>
</dbReference>
<evidence type="ECO:0000256" key="7">
    <source>
        <dbReference type="SAM" id="MobiDB-lite"/>
    </source>
</evidence>
<feature type="domain" description="Beta-xylosidase C-terminal Concanavalin A-like" evidence="8">
    <location>
        <begin position="325"/>
        <end position="524"/>
    </location>
</feature>
<dbReference type="InterPro" id="IPR051795">
    <property type="entry name" value="Glycosyl_Hydrlase_43"/>
</dbReference>
<dbReference type="Gene3D" id="2.60.120.200">
    <property type="match status" value="1"/>
</dbReference>
<dbReference type="InterPro" id="IPR023296">
    <property type="entry name" value="Glyco_hydro_beta-prop_sf"/>
</dbReference>
<dbReference type="SUPFAM" id="SSF49899">
    <property type="entry name" value="Concanavalin A-like lectins/glucanases"/>
    <property type="match status" value="1"/>
</dbReference>
<organism evidence="9 10">
    <name type="scientific">Paenibacillus monticola</name>
    <dbReference type="NCBI Taxonomy" id="2666075"/>
    <lineage>
        <taxon>Bacteria</taxon>
        <taxon>Bacillati</taxon>
        <taxon>Bacillota</taxon>
        <taxon>Bacilli</taxon>
        <taxon>Bacillales</taxon>
        <taxon>Paenibacillaceae</taxon>
        <taxon>Paenibacillus</taxon>
    </lineage>
</organism>
<sequence length="528" mass="60175">MSRNVIRNPILRGFHPDPSICRVGEDYYIATSTFEWFPGVRIHHSRDLVNWRLLTHVLTRKSQLNMEGNPDSGGVWAPCLSYDEGIFYLIYTDVKSRQGAFKDTPNYVVTSANIEGPWSDPVYLNSSGFDPSLFHEANGRKWLVNMLWDHRSNNNSFAGIVLQEYSAPLKQLIGPVLPIYKGTALGLTEGPHMYQKDGWYYLITAEGGTQYNHAVTVARSRQIEGPYETAPNHPLLTSAGNPGLELQKAGHASLVHTHTDEWYLVHLCGRPVKDKYCNLGRETAIQRCIFTENEWLSLQNGDNYPSSTVEGPDIPEQPFPAPPERDDFDSPQLNVRWSTLRVPADESWLSLTERPGYLRLRGRESMSSLHRQSLVALTQQAFCCTAETLLEFEPEHFQQMAGLILYYDTKDYVYLRITHDEELGKCLGIIRSKDGVYEDSLCAQIPLPSHVSCRLKIVLNREFAQFYYSIGDQSWEKMGQSLDIYHLSDDFPAYIRFTGTFIGMCVQDLSGAFVTADFDYFEYKELPE</sequence>
<dbReference type="InterPro" id="IPR041542">
    <property type="entry name" value="GH43_C2"/>
</dbReference>
<evidence type="ECO:0000313" key="9">
    <source>
        <dbReference type="EMBL" id="MRN53708.1"/>
    </source>
</evidence>
<evidence type="ECO:0000313" key="10">
    <source>
        <dbReference type="Proteomes" id="UP000463051"/>
    </source>
</evidence>
<dbReference type="PANTHER" id="PTHR42812">
    <property type="entry name" value="BETA-XYLOSIDASE"/>
    <property type="match status" value="1"/>
</dbReference>
<feature type="region of interest" description="Disordered" evidence="7">
    <location>
        <begin position="302"/>
        <end position="328"/>
    </location>
</feature>
<reference evidence="9 10" key="1">
    <citation type="submission" date="2019-11" db="EMBL/GenBank/DDBJ databases">
        <title>Paenibacillus monticola sp. nov., a novel PGPR strain isolated from mountain sample in China.</title>
        <authorList>
            <person name="Zhao Q."/>
            <person name="Li H.-P."/>
            <person name="Zhang J.-L."/>
        </authorList>
    </citation>
    <scope>NUCLEOTIDE SEQUENCE [LARGE SCALE GENOMIC DNA]</scope>
    <source>
        <strain evidence="9 10">LC-T2</strain>
    </source>
</reference>
<keyword evidence="10" id="KW-1185">Reference proteome</keyword>
<dbReference type="SUPFAM" id="SSF75005">
    <property type="entry name" value="Arabinanase/levansucrase/invertase"/>
    <property type="match status" value="1"/>
</dbReference>
<accession>A0A7X2L1Z8</accession>
<evidence type="ECO:0000256" key="1">
    <source>
        <dbReference type="ARBA" id="ARBA00009865"/>
    </source>
</evidence>
<evidence type="ECO:0000256" key="4">
    <source>
        <dbReference type="PIRSR" id="PIRSR606710-1"/>
    </source>
</evidence>
<evidence type="ECO:0000256" key="6">
    <source>
        <dbReference type="RuleBase" id="RU361187"/>
    </source>
</evidence>
<protein>
    <submittedName>
        <fullName evidence="9">Family 43 glycosylhydrolase</fullName>
    </submittedName>
</protein>
<dbReference type="Gene3D" id="2.115.10.20">
    <property type="entry name" value="Glycosyl hydrolase domain, family 43"/>
    <property type="match status" value="1"/>
</dbReference>
<evidence type="ECO:0000256" key="2">
    <source>
        <dbReference type="ARBA" id="ARBA00022801"/>
    </source>
</evidence>
<keyword evidence="2 6" id="KW-0378">Hydrolase</keyword>
<feature type="active site" description="Proton donor" evidence="4">
    <location>
        <position position="189"/>
    </location>
</feature>
<dbReference type="RefSeq" id="WP_154118706.1">
    <property type="nucleotide sequence ID" value="NZ_WJXB01000003.1"/>
</dbReference>
<dbReference type="Pfam" id="PF17851">
    <property type="entry name" value="GH43_C2"/>
    <property type="match status" value="1"/>
</dbReference>
<feature type="site" description="Important for catalytic activity, responsible for pKa modulation of the active site Glu and correct orientation of both the proton donor and substrate" evidence="5">
    <location>
        <position position="130"/>
    </location>
</feature>
<dbReference type="EMBL" id="WJXB01000003">
    <property type="protein sequence ID" value="MRN53708.1"/>
    <property type="molecule type" value="Genomic_DNA"/>
</dbReference>
<proteinExistence type="inferred from homology"/>
<evidence type="ECO:0000256" key="5">
    <source>
        <dbReference type="PIRSR" id="PIRSR606710-2"/>
    </source>
</evidence>
<comment type="caution">
    <text evidence="9">The sequence shown here is derived from an EMBL/GenBank/DDBJ whole genome shotgun (WGS) entry which is preliminary data.</text>
</comment>
<keyword evidence="3 6" id="KW-0326">Glycosidase</keyword>
<dbReference type="InterPro" id="IPR013320">
    <property type="entry name" value="ConA-like_dom_sf"/>
</dbReference>
<dbReference type="Pfam" id="PF04616">
    <property type="entry name" value="Glyco_hydro_43"/>
    <property type="match status" value="1"/>
</dbReference>
<name>A0A7X2L1Z8_9BACL</name>
<dbReference type="AlphaFoldDB" id="A0A7X2L1Z8"/>
<dbReference type="Proteomes" id="UP000463051">
    <property type="component" value="Unassembled WGS sequence"/>
</dbReference>
<evidence type="ECO:0000259" key="8">
    <source>
        <dbReference type="Pfam" id="PF17851"/>
    </source>
</evidence>
<dbReference type="GO" id="GO:0005975">
    <property type="term" value="P:carbohydrate metabolic process"/>
    <property type="evidence" value="ECO:0007669"/>
    <property type="project" value="InterPro"/>
</dbReference>
<gene>
    <name evidence="9" type="ORF">GJB61_11950</name>
</gene>
<dbReference type="PANTHER" id="PTHR42812:SF12">
    <property type="entry name" value="BETA-XYLOSIDASE-RELATED"/>
    <property type="match status" value="1"/>
</dbReference>